<keyword evidence="2" id="KW-0378">Hydrolase</keyword>
<dbReference type="EMBL" id="JBHSRJ010000009">
    <property type="protein sequence ID" value="MFC6046134.1"/>
    <property type="molecule type" value="Genomic_DNA"/>
</dbReference>
<gene>
    <name evidence="2" type="ORF">ACFPYL_23825</name>
</gene>
<evidence type="ECO:0000313" key="2">
    <source>
        <dbReference type="EMBL" id="MFC6046134.1"/>
    </source>
</evidence>
<reference evidence="3" key="1">
    <citation type="journal article" date="2019" name="Int. J. Syst. Evol. Microbiol.">
        <title>The Global Catalogue of Microorganisms (GCM) 10K type strain sequencing project: providing services to taxonomists for standard genome sequencing and annotation.</title>
        <authorList>
            <consortium name="The Broad Institute Genomics Platform"/>
            <consortium name="The Broad Institute Genome Sequencing Center for Infectious Disease"/>
            <person name="Wu L."/>
            <person name="Ma J."/>
        </authorList>
    </citation>
    <scope>NUCLEOTIDE SEQUENCE [LARGE SCALE GENOMIC DNA]</scope>
    <source>
        <strain evidence="3">CCUG 54522</strain>
    </source>
</reference>
<dbReference type="Gene3D" id="3.40.50.1110">
    <property type="entry name" value="SGNH hydrolase"/>
    <property type="match status" value="1"/>
</dbReference>
<keyword evidence="3" id="KW-1185">Reference proteome</keyword>
<accession>A0ABW1LRR9</accession>
<dbReference type="Proteomes" id="UP001596135">
    <property type="component" value="Unassembled WGS sequence"/>
</dbReference>
<evidence type="ECO:0000313" key="3">
    <source>
        <dbReference type="Proteomes" id="UP001596135"/>
    </source>
</evidence>
<feature type="domain" description="SGNH hydrolase-type esterase" evidence="1">
    <location>
        <begin position="62"/>
        <end position="213"/>
    </location>
</feature>
<name>A0ABW1LRR9_9ACTN</name>
<organism evidence="2 3">
    <name type="scientific">Nocardioides hankookensis</name>
    <dbReference type="NCBI Taxonomy" id="443157"/>
    <lineage>
        <taxon>Bacteria</taxon>
        <taxon>Bacillati</taxon>
        <taxon>Actinomycetota</taxon>
        <taxon>Actinomycetes</taxon>
        <taxon>Propionibacteriales</taxon>
        <taxon>Nocardioidaceae</taxon>
        <taxon>Nocardioides</taxon>
    </lineage>
</organism>
<dbReference type="InterPro" id="IPR036514">
    <property type="entry name" value="SGNH_hydro_sf"/>
</dbReference>
<sequence>MIWSVRRPWLVGALVVLVLATALTVAIGVRAQSADVTRCERFASDSRERAATVTGSGQRVVVIGDSWSAGLGLDRSAGSWASRLGGAVHVAGFSGSGFSADASPCGRVSFADRAPRALRGGADLVVVEGGLNDYDQPDAAIRSGFARLVRELRGQRVVIVGPATAPSRAGAVPHVDALLASLAAHYDLAYVSTTGLDLPYLPDRLHLTPAGHAEFGDYVAARIGDLLG</sequence>
<dbReference type="GO" id="GO:0016787">
    <property type="term" value="F:hydrolase activity"/>
    <property type="evidence" value="ECO:0007669"/>
    <property type="project" value="UniProtKB-KW"/>
</dbReference>
<protein>
    <submittedName>
        <fullName evidence="2">SGNH/GDSL hydrolase family protein</fullName>
    </submittedName>
</protein>
<evidence type="ECO:0000259" key="1">
    <source>
        <dbReference type="Pfam" id="PF13472"/>
    </source>
</evidence>
<dbReference type="InterPro" id="IPR013830">
    <property type="entry name" value="SGNH_hydro"/>
</dbReference>
<dbReference type="SUPFAM" id="SSF52266">
    <property type="entry name" value="SGNH hydrolase"/>
    <property type="match status" value="1"/>
</dbReference>
<comment type="caution">
    <text evidence="2">The sequence shown here is derived from an EMBL/GenBank/DDBJ whole genome shotgun (WGS) entry which is preliminary data.</text>
</comment>
<dbReference type="RefSeq" id="WP_379160600.1">
    <property type="nucleotide sequence ID" value="NZ_JBHSRJ010000009.1"/>
</dbReference>
<dbReference type="CDD" id="cd00229">
    <property type="entry name" value="SGNH_hydrolase"/>
    <property type="match status" value="1"/>
</dbReference>
<dbReference type="Pfam" id="PF13472">
    <property type="entry name" value="Lipase_GDSL_2"/>
    <property type="match status" value="1"/>
</dbReference>
<proteinExistence type="predicted"/>